<dbReference type="PROSITE" id="PS51257">
    <property type="entry name" value="PROKAR_LIPOPROTEIN"/>
    <property type="match status" value="1"/>
</dbReference>
<protein>
    <recommendedName>
        <fullName evidence="4">Lipoprotein</fullName>
    </recommendedName>
</protein>
<evidence type="ECO:0000313" key="2">
    <source>
        <dbReference type="EMBL" id="EFV80684.1"/>
    </source>
</evidence>
<dbReference type="RefSeq" id="WP_003747791.1">
    <property type="nucleotide sequence ID" value="NZ_GL635794.1"/>
</dbReference>
<accession>A0ABN0CBE4</accession>
<feature type="chain" id="PRO_5047158793" description="Lipoprotein" evidence="1">
    <location>
        <begin position="19"/>
        <end position="239"/>
    </location>
</feature>
<comment type="caution">
    <text evidence="2">The sequence shown here is derived from an EMBL/GenBank/DDBJ whole genome shotgun (WGS) entry which is preliminary data.</text>
</comment>
<evidence type="ECO:0000313" key="3">
    <source>
        <dbReference type="Proteomes" id="UP000003612"/>
    </source>
</evidence>
<feature type="signal peptide" evidence="1">
    <location>
        <begin position="1"/>
        <end position="18"/>
    </location>
</feature>
<keyword evidence="3" id="KW-1185">Reference proteome</keyword>
<evidence type="ECO:0008006" key="4">
    <source>
        <dbReference type="Google" id="ProtNLM"/>
    </source>
</evidence>
<gene>
    <name evidence="2" type="ORF">HMPREF0604_01164</name>
</gene>
<name>A0ABN0CBE4_NEIMU</name>
<proteinExistence type="predicted"/>
<organism evidence="2 3">
    <name type="scientific">Neisseria mucosa C102</name>
    <dbReference type="NCBI Taxonomy" id="435832"/>
    <lineage>
        <taxon>Bacteria</taxon>
        <taxon>Pseudomonadati</taxon>
        <taxon>Pseudomonadota</taxon>
        <taxon>Betaproteobacteria</taxon>
        <taxon>Neisseriales</taxon>
        <taxon>Neisseriaceae</taxon>
        <taxon>Neisseria</taxon>
    </lineage>
</organism>
<sequence>MKPFILLFGLCAALSLTACNKEKNMYEEYGFKESEFPTYKLPKGDAPPKDVKINPNRKEHYQAVVKIKDAPLAFQIVTGDELYQSENCKYVTNRWVGATTWPQYRKKLEMTKIDNNTYATDFYSDTPLDEDYYGEGVCKWQFLSAAIVMEPTGKDKRETALIVRIDSEDLKKLTEENPELKVTNHYEKNLYPIATEFQGNGSIDSGYSDRGIESWHKNVADYKPDSLFTVELTLRKVEK</sequence>
<evidence type="ECO:0000256" key="1">
    <source>
        <dbReference type="SAM" id="SignalP"/>
    </source>
</evidence>
<reference evidence="2 3" key="1">
    <citation type="submission" date="2010-12" db="EMBL/GenBank/DDBJ databases">
        <title>The Genome Sequence of Neisseria mucosa strain C102.</title>
        <authorList>
            <consortium name="The Broad Institute Genome Sequencing Platform"/>
            <person name="Earl A."/>
            <person name="Ward D."/>
            <person name="Feldgarden M."/>
            <person name="Gevers D."/>
            <person name="Sibley C.D."/>
            <person name="Field T.R."/>
            <person name="Grinwis M."/>
            <person name="Eshaghurshan C.S."/>
            <person name="Surette M."/>
            <person name="Young S.K."/>
            <person name="Zeng Q."/>
            <person name="Gargeya S."/>
            <person name="Fitzgerald M."/>
            <person name="Haas B."/>
            <person name="Abouelleil A."/>
            <person name="Alvarado L."/>
            <person name="Arachchi H.M."/>
            <person name="Berlin A."/>
            <person name="Brown A."/>
            <person name="Chapman S.B."/>
            <person name="Chen Z."/>
            <person name="Dunbar C."/>
            <person name="Freedman E."/>
            <person name="Gearin G."/>
            <person name="Gellesch M."/>
            <person name="Goldberg J."/>
            <person name="Griggs A."/>
            <person name="Gujja S."/>
            <person name="Heilman E."/>
            <person name="Heiman D."/>
            <person name="Howarth C."/>
            <person name="Larson L."/>
            <person name="Lui A."/>
            <person name="MacDonald P.J.P."/>
            <person name="Mehta T."/>
            <person name="Montmayeur A."/>
            <person name="Murphy C."/>
            <person name="Neiman D."/>
            <person name="Pearson M."/>
            <person name="Priest M."/>
            <person name="Roberts A."/>
            <person name="Saif S."/>
            <person name="Shea T."/>
            <person name="Shenoy N."/>
            <person name="Sisk P."/>
            <person name="Stolte C."/>
            <person name="Sykes S."/>
            <person name="White J."/>
            <person name="Yandava C."/>
            <person name="Nusbaum C."/>
            <person name="Birren B."/>
        </authorList>
    </citation>
    <scope>NUCLEOTIDE SEQUENCE [LARGE SCALE GENOMIC DNA]</scope>
    <source>
        <strain evidence="2 3">C102</strain>
    </source>
</reference>
<keyword evidence="1" id="KW-0732">Signal</keyword>
<dbReference type="EMBL" id="ACRG01000008">
    <property type="protein sequence ID" value="EFV80684.1"/>
    <property type="molecule type" value="Genomic_DNA"/>
</dbReference>
<dbReference type="Proteomes" id="UP000003612">
    <property type="component" value="Unassembled WGS sequence"/>
</dbReference>